<name>A0A4C1YVR4_EUMVA</name>
<accession>A0A4C1YVR4</accession>
<comment type="caution">
    <text evidence="1">The sequence shown here is derived from an EMBL/GenBank/DDBJ whole genome shotgun (WGS) entry which is preliminary data.</text>
</comment>
<evidence type="ECO:0000313" key="1">
    <source>
        <dbReference type="EMBL" id="GBP79073.1"/>
    </source>
</evidence>
<dbReference type="Proteomes" id="UP000299102">
    <property type="component" value="Unassembled WGS sequence"/>
</dbReference>
<proteinExistence type="predicted"/>
<gene>
    <name evidence="1" type="ORF">EVAR_58742_1</name>
</gene>
<dbReference type="EMBL" id="BGZK01001399">
    <property type="protein sequence ID" value="GBP79073.1"/>
    <property type="molecule type" value="Genomic_DNA"/>
</dbReference>
<protein>
    <submittedName>
        <fullName evidence="1">Uncharacterized protein</fullName>
    </submittedName>
</protein>
<reference evidence="1 2" key="1">
    <citation type="journal article" date="2019" name="Commun. Biol.">
        <title>The bagworm genome reveals a unique fibroin gene that provides high tensile strength.</title>
        <authorList>
            <person name="Kono N."/>
            <person name="Nakamura H."/>
            <person name="Ohtoshi R."/>
            <person name="Tomita M."/>
            <person name="Numata K."/>
            <person name="Arakawa K."/>
        </authorList>
    </citation>
    <scope>NUCLEOTIDE SEQUENCE [LARGE SCALE GENOMIC DNA]</scope>
</reference>
<evidence type="ECO:0000313" key="2">
    <source>
        <dbReference type="Proteomes" id="UP000299102"/>
    </source>
</evidence>
<dbReference type="AlphaFoldDB" id="A0A4C1YVR4"/>
<sequence>MRRFKYRLPHKFDSSAIPRPFSTRALHGRSSESRDYRRVSGWMVDIVKVNSGECFRRWRFLSESSVEVYVLSDERLRRKRAAAATGAGSTRLMLKESLLVKSETTPDYILDYYESLVDATEDYVNS</sequence>
<organism evidence="1 2">
    <name type="scientific">Eumeta variegata</name>
    <name type="common">Bagworm moth</name>
    <name type="synonym">Eumeta japonica</name>
    <dbReference type="NCBI Taxonomy" id="151549"/>
    <lineage>
        <taxon>Eukaryota</taxon>
        <taxon>Metazoa</taxon>
        <taxon>Ecdysozoa</taxon>
        <taxon>Arthropoda</taxon>
        <taxon>Hexapoda</taxon>
        <taxon>Insecta</taxon>
        <taxon>Pterygota</taxon>
        <taxon>Neoptera</taxon>
        <taxon>Endopterygota</taxon>
        <taxon>Lepidoptera</taxon>
        <taxon>Glossata</taxon>
        <taxon>Ditrysia</taxon>
        <taxon>Tineoidea</taxon>
        <taxon>Psychidae</taxon>
        <taxon>Oiketicinae</taxon>
        <taxon>Eumeta</taxon>
    </lineage>
</organism>
<keyword evidence="2" id="KW-1185">Reference proteome</keyword>